<evidence type="ECO:0000259" key="2">
    <source>
        <dbReference type="Pfam" id="PF07859"/>
    </source>
</evidence>
<sequence>MKLKGNPFPGYENHYMSYMTGEEDELKAAKEAQAKDLFGYTLPEGMTMEDKIIAGPDEGQELRIRIFTPANITKPAPMMLEIHGGGWIGGSIDIDNYRCIAFAERVPCIVVCVDYRLSNAEVSYPKPLMDCYTAYMWMHDHAEEIGGDGSRIALHGTSAGGNLCAGLAMYLRDIDGPAPSLCILNCAPLTMDFTEDHSYHQWYELRMDGRSTFAKGAEATYDGKANLGMTLPPKYAFPGHAADVQGLCPHFIVAAEYDTLRDSSIKYGIRLLNAGIPCEMLVAPRVCHGFTTVHNAYTDQVHDLMATSLKREFGLL</sequence>
<accession>A0AAE3E834</accession>
<dbReference type="InterPro" id="IPR029058">
    <property type="entry name" value="AB_hydrolase_fold"/>
</dbReference>
<dbReference type="InterPro" id="IPR013094">
    <property type="entry name" value="AB_hydrolase_3"/>
</dbReference>
<dbReference type="RefSeq" id="WP_308452557.1">
    <property type="nucleotide sequence ID" value="NZ_JAJEQR010000004.1"/>
</dbReference>
<dbReference type="PANTHER" id="PTHR48081">
    <property type="entry name" value="AB HYDROLASE SUPERFAMILY PROTEIN C4A8.06C"/>
    <property type="match status" value="1"/>
</dbReference>
<dbReference type="EMBL" id="JAJEQR010000004">
    <property type="protein sequence ID" value="MCC2229770.1"/>
    <property type="molecule type" value="Genomic_DNA"/>
</dbReference>
<evidence type="ECO:0000313" key="4">
    <source>
        <dbReference type="Proteomes" id="UP001198182"/>
    </source>
</evidence>
<dbReference type="GO" id="GO:0016787">
    <property type="term" value="F:hydrolase activity"/>
    <property type="evidence" value="ECO:0007669"/>
    <property type="project" value="UniProtKB-KW"/>
</dbReference>
<dbReference type="SUPFAM" id="SSF53474">
    <property type="entry name" value="alpha/beta-Hydrolases"/>
    <property type="match status" value="1"/>
</dbReference>
<name>A0AAE3E834_9FIRM</name>
<feature type="domain" description="Alpha/beta hydrolase fold-3" evidence="2">
    <location>
        <begin position="80"/>
        <end position="291"/>
    </location>
</feature>
<keyword evidence="4" id="KW-1185">Reference proteome</keyword>
<dbReference type="Proteomes" id="UP001198182">
    <property type="component" value="Unassembled WGS sequence"/>
</dbReference>
<proteinExistence type="predicted"/>
<evidence type="ECO:0000256" key="1">
    <source>
        <dbReference type="ARBA" id="ARBA00022801"/>
    </source>
</evidence>
<dbReference type="AlphaFoldDB" id="A0AAE3E834"/>
<evidence type="ECO:0000313" key="3">
    <source>
        <dbReference type="EMBL" id="MCC2229770.1"/>
    </source>
</evidence>
<dbReference type="Gene3D" id="3.40.50.1820">
    <property type="entry name" value="alpha/beta hydrolase"/>
    <property type="match status" value="1"/>
</dbReference>
<dbReference type="Pfam" id="PF07859">
    <property type="entry name" value="Abhydrolase_3"/>
    <property type="match status" value="1"/>
</dbReference>
<keyword evidence="1 3" id="KW-0378">Hydrolase</keyword>
<dbReference type="InterPro" id="IPR050300">
    <property type="entry name" value="GDXG_lipolytic_enzyme"/>
</dbReference>
<gene>
    <name evidence="3" type="ORF">LKD81_01970</name>
</gene>
<reference evidence="3" key="1">
    <citation type="submission" date="2021-10" db="EMBL/GenBank/DDBJ databases">
        <title>Anaerobic single-cell dispensing facilitates the cultivation of human gut bacteria.</title>
        <authorList>
            <person name="Afrizal A."/>
        </authorList>
    </citation>
    <scope>NUCLEOTIDE SEQUENCE</scope>
    <source>
        <strain evidence="3">CLA-AA-H215</strain>
    </source>
</reference>
<organism evidence="3 4">
    <name type="scientific">Hominifimenecus microfluidus</name>
    <dbReference type="NCBI Taxonomy" id="2885348"/>
    <lineage>
        <taxon>Bacteria</taxon>
        <taxon>Bacillati</taxon>
        <taxon>Bacillota</taxon>
        <taxon>Clostridia</taxon>
        <taxon>Lachnospirales</taxon>
        <taxon>Lachnospiraceae</taxon>
        <taxon>Hominifimenecus</taxon>
    </lineage>
</organism>
<comment type="caution">
    <text evidence="3">The sequence shown here is derived from an EMBL/GenBank/DDBJ whole genome shotgun (WGS) entry which is preliminary data.</text>
</comment>
<protein>
    <submittedName>
        <fullName evidence="3">Alpha/beta hydrolase</fullName>
    </submittedName>
</protein>
<dbReference type="PANTHER" id="PTHR48081:SF8">
    <property type="entry name" value="ALPHA_BETA HYDROLASE FOLD-3 DOMAIN-CONTAINING PROTEIN-RELATED"/>
    <property type="match status" value="1"/>
</dbReference>